<comment type="catalytic activity">
    <reaction evidence="8">
        <text>L-seryl-[protein] + ATP = O-phospho-L-seryl-[protein] + ADP + H(+)</text>
        <dbReference type="Rhea" id="RHEA:17989"/>
        <dbReference type="Rhea" id="RHEA-COMP:9863"/>
        <dbReference type="Rhea" id="RHEA-COMP:11604"/>
        <dbReference type="ChEBI" id="CHEBI:15378"/>
        <dbReference type="ChEBI" id="CHEBI:29999"/>
        <dbReference type="ChEBI" id="CHEBI:30616"/>
        <dbReference type="ChEBI" id="CHEBI:83421"/>
        <dbReference type="ChEBI" id="CHEBI:456216"/>
        <dbReference type="EC" id="2.7.12.2"/>
    </reaction>
</comment>
<feature type="domain" description="Protein kinase" evidence="11">
    <location>
        <begin position="67"/>
        <end position="321"/>
    </location>
</feature>
<evidence type="ECO:0000256" key="2">
    <source>
        <dbReference type="ARBA" id="ARBA00022679"/>
    </source>
</evidence>
<dbReference type="PANTHER" id="PTHR48013:SF9">
    <property type="entry name" value="DUAL SPECIFICITY MITOGEN-ACTIVATED PROTEIN KINASE KINASE 5"/>
    <property type="match status" value="1"/>
</dbReference>
<dbReference type="Gene3D" id="1.10.510.10">
    <property type="entry name" value="Transferase(Phosphotransferase) domain 1"/>
    <property type="match status" value="1"/>
</dbReference>
<dbReference type="EMBL" id="CAJZBQ010000034">
    <property type="protein sequence ID" value="CAG9323638.1"/>
    <property type="molecule type" value="Genomic_DNA"/>
</dbReference>
<comment type="catalytic activity">
    <reaction evidence="9">
        <text>L-threonyl-[protein] + ATP = O-phospho-L-threonyl-[protein] + ADP + H(+)</text>
        <dbReference type="Rhea" id="RHEA:46608"/>
        <dbReference type="Rhea" id="RHEA-COMP:11060"/>
        <dbReference type="Rhea" id="RHEA-COMP:11605"/>
        <dbReference type="ChEBI" id="CHEBI:15378"/>
        <dbReference type="ChEBI" id="CHEBI:30013"/>
        <dbReference type="ChEBI" id="CHEBI:30616"/>
        <dbReference type="ChEBI" id="CHEBI:61977"/>
        <dbReference type="ChEBI" id="CHEBI:456216"/>
        <dbReference type="EC" id="2.7.12.2"/>
    </reaction>
</comment>
<evidence type="ECO:0000259" key="11">
    <source>
        <dbReference type="PROSITE" id="PS50011"/>
    </source>
</evidence>
<evidence type="ECO:0000256" key="9">
    <source>
        <dbReference type="ARBA" id="ARBA00049299"/>
    </source>
</evidence>
<sequence>MMKKKPTMTKKMLKLASDSEEENMENSMSIEIGADGLKFIKEGLDIGRKGFARDERGTVISIQPQDLEMGKFRGRGSAAIVQEALHKPTGTLLALKSINVYDKEKRRQLMNDIRALERSDCPFLVKFYGAYFDEGQVKVALELMDAGSLGDLVKKLPNPTVPEPILAKMTQQMLNGLMYLHKVKHQVHRDIKPENVLASTSGAVKLSDFGISKELGVTIGLCNTFVGTMIYMSPERINGKTYSYSSDIWSLGLMLVELAVGKYPYPKANTYIEMIEHIMTSPEPTLPDTFSAEFKDFLSHCVKKVPEQRWSTVQLCAHPWVLRYSQSEVDLPGWIQTCLDAIKNLEE</sequence>
<evidence type="ECO:0000256" key="1">
    <source>
        <dbReference type="ARBA" id="ARBA00022527"/>
    </source>
</evidence>
<evidence type="ECO:0000313" key="12">
    <source>
        <dbReference type="EMBL" id="CAG9323638.1"/>
    </source>
</evidence>
<protein>
    <recommendedName>
        <fullName evidence="7">mitogen-activated protein kinase kinase</fullName>
        <ecNumber evidence="7">2.7.12.2</ecNumber>
    </recommendedName>
</protein>
<evidence type="ECO:0000256" key="10">
    <source>
        <dbReference type="ARBA" id="ARBA00051693"/>
    </source>
</evidence>
<dbReference type="GO" id="GO:0004674">
    <property type="term" value="F:protein serine/threonine kinase activity"/>
    <property type="evidence" value="ECO:0007669"/>
    <property type="project" value="UniProtKB-KW"/>
</dbReference>
<dbReference type="InterPro" id="IPR011009">
    <property type="entry name" value="Kinase-like_dom_sf"/>
</dbReference>
<evidence type="ECO:0000256" key="4">
    <source>
        <dbReference type="ARBA" id="ARBA00022777"/>
    </source>
</evidence>
<keyword evidence="4" id="KW-0418">Kinase</keyword>
<dbReference type="FunFam" id="1.10.510.10:FF:000432">
    <property type="entry name" value="mitogen-activated protein kinase kinase 3"/>
    <property type="match status" value="1"/>
</dbReference>
<reference evidence="12" key="1">
    <citation type="submission" date="2021-09" db="EMBL/GenBank/DDBJ databases">
        <authorList>
            <consortium name="AG Swart"/>
            <person name="Singh M."/>
            <person name="Singh A."/>
            <person name="Seah K."/>
            <person name="Emmerich C."/>
        </authorList>
    </citation>
    <scope>NUCLEOTIDE SEQUENCE</scope>
    <source>
        <strain evidence="12">ATCC30299</strain>
    </source>
</reference>
<comment type="catalytic activity">
    <reaction evidence="10">
        <text>L-tyrosyl-[protein] + ATP = O-phospho-L-tyrosyl-[protein] + ADP + H(+)</text>
        <dbReference type="Rhea" id="RHEA:10596"/>
        <dbReference type="Rhea" id="RHEA-COMP:10136"/>
        <dbReference type="Rhea" id="RHEA-COMP:20101"/>
        <dbReference type="ChEBI" id="CHEBI:15378"/>
        <dbReference type="ChEBI" id="CHEBI:30616"/>
        <dbReference type="ChEBI" id="CHEBI:46858"/>
        <dbReference type="ChEBI" id="CHEBI:61978"/>
        <dbReference type="ChEBI" id="CHEBI:456216"/>
        <dbReference type="EC" id="2.7.12.2"/>
    </reaction>
</comment>
<evidence type="ECO:0000256" key="5">
    <source>
        <dbReference type="ARBA" id="ARBA00022840"/>
    </source>
</evidence>
<dbReference type="SMART" id="SM00220">
    <property type="entry name" value="S_TKc"/>
    <property type="match status" value="1"/>
</dbReference>
<keyword evidence="13" id="KW-1185">Reference proteome</keyword>
<proteinExistence type="inferred from homology"/>
<evidence type="ECO:0000256" key="8">
    <source>
        <dbReference type="ARBA" id="ARBA00049014"/>
    </source>
</evidence>
<dbReference type="Gene3D" id="3.30.200.20">
    <property type="entry name" value="Phosphorylase Kinase, domain 1"/>
    <property type="match status" value="1"/>
</dbReference>
<comment type="similarity">
    <text evidence="6">Belongs to the protein kinase superfamily. STE Ser/Thr protein kinase family. MAP kinase kinase subfamily.</text>
</comment>
<dbReference type="PANTHER" id="PTHR48013">
    <property type="entry name" value="DUAL SPECIFICITY MITOGEN-ACTIVATED PROTEIN KINASE KINASE 5-RELATED"/>
    <property type="match status" value="1"/>
</dbReference>
<comment type="caution">
    <text evidence="12">The sequence shown here is derived from an EMBL/GenBank/DDBJ whole genome shotgun (WGS) entry which is preliminary data.</text>
</comment>
<keyword evidence="2" id="KW-0808">Transferase</keyword>
<dbReference type="InterPro" id="IPR000719">
    <property type="entry name" value="Prot_kinase_dom"/>
</dbReference>
<keyword evidence="1" id="KW-0723">Serine/threonine-protein kinase</keyword>
<accession>A0AAU9JDM4</accession>
<name>A0AAU9JDM4_9CILI</name>
<dbReference type="GO" id="GO:0004708">
    <property type="term" value="F:MAP kinase kinase activity"/>
    <property type="evidence" value="ECO:0007669"/>
    <property type="project" value="UniProtKB-EC"/>
</dbReference>
<dbReference type="CDD" id="cd06623">
    <property type="entry name" value="PKc_MAPKK_plant_like"/>
    <property type="match status" value="1"/>
</dbReference>
<keyword evidence="5" id="KW-0067">ATP-binding</keyword>
<dbReference type="FunFam" id="3.30.200.20:FF:000040">
    <property type="entry name" value="Dual specificity mitogen-activated protein kinase kinase"/>
    <property type="match status" value="1"/>
</dbReference>
<evidence type="ECO:0000256" key="3">
    <source>
        <dbReference type="ARBA" id="ARBA00022741"/>
    </source>
</evidence>
<dbReference type="Proteomes" id="UP001162131">
    <property type="component" value="Unassembled WGS sequence"/>
</dbReference>
<keyword evidence="3" id="KW-0547">Nucleotide-binding</keyword>
<evidence type="ECO:0000313" key="13">
    <source>
        <dbReference type="Proteomes" id="UP001162131"/>
    </source>
</evidence>
<dbReference type="PROSITE" id="PS50011">
    <property type="entry name" value="PROTEIN_KINASE_DOM"/>
    <property type="match status" value="1"/>
</dbReference>
<dbReference type="Pfam" id="PF00069">
    <property type="entry name" value="Pkinase"/>
    <property type="match status" value="1"/>
</dbReference>
<organism evidence="12 13">
    <name type="scientific">Blepharisma stoltei</name>
    <dbReference type="NCBI Taxonomy" id="1481888"/>
    <lineage>
        <taxon>Eukaryota</taxon>
        <taxon>Sar</taxon>
        <taxon>Alveolata</taxon>
        <taxon>Ciliophora</taxon>
        <taxon>Postciliodesmatophora</taxon>
        <taxon>Heterotrichea</taxon>
        <taxon>Heterotrichida</taxon>
        <taxon>Blepharismidae</taxon>
        <taxon>Blepharisma</taxon>
    </lineage>
</organism>
<gene>
    <name evidence="12" type="ORF">BSTOLATCC_MIC34287</name>
</gene>
<evidence type="ECO:0000256" key="7">
    <source>
        <dbReference type="ARBA" id="ARBA00038999"/>
    </source>
</evidence>
<dbReference type="AlphaFoldDB" id="A0AAU9JDM4"/>
<dbReference type="SUPFAM" id="SSF56112">
    <property type="entry name" value="Protein kinase-like (PK-like)"/>
    <property type="match status" value="1"/>
</dbReference>
<evidence type="ECO:0000256" key="6">
    <source>
        <dbReference type="ARBA" id="ARBA00038035"/>
    </source>
</evidence>
<dbReference type="GO" id="GO:0005524">
    <property type="term" value="F:ATP binding"/>
    <property type="evidence" value="ECO:0007669"/>
    <property type="project" value="UniProtKB-KW"/>
</dbReference>
<dbReference type="EC" id="2.7.12.2" evidence="7"/>